<gene>
    <name evidence="2" type="ORF">VIBNISOn1_30085</name>
</gene>
<dbReference type="GO" id="GO:0032259">
    <property type="term" value="P:methylation"/>
    <property type="evidence" value="ECO:0007669"/>
    <property type="project" value="UniProtKB-KW"/>
</dbReference>
<reference evidence="2 3" key="1">
    <citation type="journal article" date="2013" name="ISME J.">
        <title>Comparative genomics of pathogenic lineages of Vibrio nigripulchritudo identifies virulence-associated traits.</title>
        <authorList>
            <person name="Goudenege D."/>
            <person name="Labreuche Y."/>
            <person name="Krin E."/>
            <person name="Ansquer D."/>
            <person name="Mangenot S."/>
            <person name="Calteau A."/>
            <person name="Medigue C."/>
            <person name="Mazel D."/>
            <person name="Polz M.F."/>
            <person name="Le Roux F."/>
        </authorList>
    </citation>
    <scope>NUCLEOTIDE SEQUENCE [LARGE SCALE GENOMIC DNA]</scope>
    <source>
        <strain evidence="2 3">SOn1</strain>
    </source>
</reference>
<name>A0AAV2VSI6_9VIBR</name>
<keyword evidence="2" id="KW-0489">Methyltransferase</keyword>
<dbReference type="Pfam" id="PF13649">
    <property type="entry name" value="Methyltransf_25"/>
    <property type="match status" value="1"/>
</dbReference>
<dbReference type="SUPFAM" id="SSF53335">
    <property type="entry name" value="S-adenosyl-L-methionine-dependent methyltransferases"/>
    <property type="match status" value="1"/>
</dbReference>
<dbReference type="GO" id="GO:0008168">
    <property type="term" value="F:methyltransferase activity"/>
    <property type="evidence" value="ECO:0007669"/>
    <property type="project" value="UniProtKB-KW"/>
</dbReference>
<keyword evidence="2" id="KW-0808">Transferase</keyword>
<accession>A0AAV2VSI6</accession>
<dbReference type="EMBL" id="CAOF01000120">
    <property type="protein sequence ID" value="CCO47393.1"/>
    <property type="molecule type" value="Genomic_DNA"/>
</dbReference>
<evidence type="ECO:0000313" key="2">
    <source>
        <dbReference type="EMBL" id="CCO47393.1"/>
    </source>
</evidence>
<protein>
    <submittedName>
        <fullName evidence="2">SAM-dependent methyltransferase</fullName>
    </submittedName>
</protein>
<evidence type="ECO:0000259" key="1">
    <source>
        <dbReference type="Pfam" id="PF13649"/>
    </source>
</evidence>
<dbReference type="InterPro" id="IPR029063">
    <property type="entry name" value="SAM-dependent_MTases_sf"/>
</dbReference>
<comment type="caution">
    <text evidence="2">The sequence shown here is derived from an EMBL/GenBank/DDBJ whole genome shotgun (WGS) entry which is preliminary data.</text>
</comment>
<dbReference type="Proteomes" id="UP000018211">
    <property type="component" value="Unassembled WGS sequence"/>
</dbReference>
<organism evidence="2 3">
    <name type="scientific">Vibrio nigripulchritudo SOn1</name>
    <dbReference type="NCBI Taxonomy" id="1238450"/>
    <lineage>
        <taxon>Bacteria</taxon>
        <taxon>Pseudomonadati</taxon>
        <taxon>Pseudomonadota</taxon>
        <taxon>Gammaproteobacteria</taxon>
        <taxon>Vibrionales</taxon>
        <taxon>Vibrionaceae</taxon>
        <taxon>Vibrio</taxon>
    </lineage>
</organism>
<feature type="domain" description="Methyltransferase" evidence="1">
    <location>
        <begin position="44"/>
        <end position="134"/>
    </location>
</feature>
<dbReference type="InterPro" id="IPR041698">
    <property type="entry name" value="Methyltransf_25"/>
</dbReference>
<dbReference type="RefSeq" id="WP_022612221.1">
    <property type="nucleotide sequence ID" value="NZ_LK391965.1"/>
</dbReference>
<evidence type="ECO:0000313" key="3">
    <source>
        <dbReference type="Proteomes" id="UP000018211"/>
    </source>
</evidence>
<proteinExistence type="predicted"/>
<dbReference type="Gene3D" id="3.40.50.150">
    <property type="entry name" value="Vaccinia Virus protein VP39"/>
    <property type="match status" value="1"/>
</dbReference>
<dbReference type="AlphaFoldDB" id="A0AAV2VSI6"/>
<sequence>MQRNQPPENDELWRAFYQKTLNRKPSPWTKRAIDLNRSGYKIAVDCGCGTGADIHHLSDSGYQVHGFDIQSEAIRICHERFSENALVEVENNSFEEYGYPSCGVMIAMSSLYFADPNQFESTWQRISDSLVSGGVFAGGFLGPEDSWVSEPGRVVTPLRREQVELLFEGYEIIEFHERNEPGKTKIGNLKHWHTFFVLAVKR</sequence>